<proteinExistence type="inferred from homology"/>
<dbReference type="InterPro" id="IPR001920">
    <property type="entry name" value="Asp/Glu_race"/>
</dbReference>
<reference evidence="8 9" key="1">
    <citation type="journal article" date="2016" name="Nat. Commun.">
        <title>Thousands of microbial genomes shed light on interconnected biogeochemical processes in an aquifer system.</title>
        <authorList>
            <person name="Anantharaman K."/>
            <person name="Brown C.T."/>
            <person name="Hug L.A."/>
            <person name="Sharon I."/>
            <person name="Castelle C.J."/>
            <person name="Probst A.J."/>
            <person name="Thomas B.C."/>
            <person name="Singh A."/>
            <person name="Wilkins M.J."/>
            <person name="Karaoz U."/>
            <person name="Brodie E.L."/>
            <person name="Williams K.H."/>
            <person name="Hubbard S.S."/>
            <person name="Banfield J.F."/>
        </authorList>
    </citation>
    <scope>NUCLEOTIDE SEQUENCE [LARGE SCALE GENOMIC DNA]</scope>
</reference>
<feature type="binding site" evidence="7">
    <location>
        <begin position="10"/>
        <end position="11"/>
    </location>
    <ligand>
        <name>substrate</name>
    </ligand>
</feature>
<evidence type="ECO:0000313" key="9">
    <source>
        <dbReference type="Proteomes" id="UP000176186"/>
    </source>
</evidence>
<dbReference type="InterPro" id="IPR033134">
    <property type="entry name" value="Asp/Glu_racemase_AS_2"/>
</dbReference>
<comment type="similarity">
    <text evidence="7">Belongs to the aspartate/glutamate racemases family.</text>
</comment>
<feature type="active site" description="Proton donor/acceptor" evidence="7">
    <location>
        <position position="73"/>
    </location>
</feature>
<sequence length="262" mass="28926">MDNSPIGFFDSGVGGLSVYQRVSALLPHESTVYIGDHAFLPYGGKTRRRIQARAVKLIRFLLARHVKLIVVACNTATIAGIDTYRRLFPDVPIIGVVPVVKTAAQLSAGSFAVLSTSFTAQSRYQKLLIRKFAPRAQVYNLGCPNLLSFVENGILQGKQIDRELGQILTPRILKKIDIIVLGCTHYPFLQKAIRAIVGSKIRILDSGGAVARHVERILTHNDIPGHAKRATHEFYSTIENDTLSRVAGTLLKKKVRVQYADI</sequence>
<evidence type="ECO:0000256" key="2">
    <source>
        <dbReference type="ARBA" id="ARBA00013090"/>
    </source>
</evidence>
<keyword evidence="4 7" id="KW-0573">Peptidoglycan synthesis</keyword>
<evidence type="ECO:0000256" key="3">
    <source>
        <dbReference type="ARBA" id="ARBA00022960"/>
    </source>
</evidence>
<dbReference type="GO" id="GO:0071555">
    <property type="term" value="P:cell wall organization"/>
    <property type="evidence" value="ECO:0007669"/>
    <property type="project" value="UniProtKB-KW"/>
</dbReference>
<feature type="binding site" evidence="7">
    <location>
        <begin position="184"/>
        <end position="185"/>
    </location>
    <ligand>
        <name>substrate</name>
    </ligand>
</feature>
<accession>A0A1F6BCC1</accession>
<gene>
    <name evidence="7" type="primary">murI</name>
    <name evidence="8" type="ORF">A2363_04970</name>
</gene>
<keyword evidence="5 7" id="KW-0413">Isomerase</keyword>
<dbReference type="InterPro" id="IPR018187">
    <property type="entry name" value="Asp/Glu_racemase_AS_1"/>
</dbReference>
<feature type="binding site" evidence="7">
    <location>
        <begin position="42"/>
        <end position="43"/>
    </location>
    <ligand>
        <name>substrate</name>
    </ligand>
</feature>
<comment type="pathway">
    <text evidence="7">Cell wall biogenesis; peptidoglycan biosynthesis.</text>
</comment>
<feature type="binding site" evidence="7">
    <location>
        <begin position="74"/>
        <end position="75"/>
    </location>
    <ligand>
        <name>substrate</name>
    </ligand>
</feature>
<evidence type="ECO:0000256" key="6">
    <source>
        <dbReference type="ARBA" id="ARBA00023316"/>
    </source>
</evidence>
<name>A0A1F6BCC1_9BACT</name>
<comment type="caution">
    <text evidence="8">The sequence shown here is derived from an EMBL/GenBank/DDBJ whole genome shotgun (WGS) entry which is preliminary data.</text>
</comment>
<dbReference type="InterPro" id="IPR015942">
    <property type="entry name" value="Asp/Glu/hydantoin_racemase"/>
</dbReference>
<evidence type="ECO:0000256" key="5">
    <source>
        <dbReference type="ARBA" id="ARBA00023235"/>
    </source>
</evidence>
<dbReference type="EC" id="5.1.1.3" evidence="2 7"/>
<dbReference type="InterPro" id="IPR004391">
    <property type="entry name" value="Glu_race"/>
</dbReference>
<evidence type="ECO:0000256" key="7">
    <source>
        <dbReference type="HAMAP-Rule" id="MF_00258"/>
    </source>
</evidence>
<dbReference type="NCBIfam" id="TIGR00067">
    <property type="entry name" value="glut_race"/>
    <property type="match status" value="1"/>
</dbReference>
<keyword evidence="6 7" id="KW-0961">Cell wall biogenesis/degradation</keyword>
<protein>
    <recommendedName>
        <fullName evidence="2 7">Glutamate racemase</fullName>
        <ecNumber evidence="2 7">5.1.1.3</ecNumber>
    </recommendedName>
</protein>
<dbReference type="PROSITE" id="PS00923">
    <property type="entry name" value="ASP_GLU_RACEMASE_1"/>
    <property type="match status" value="1"/>
</dbReference>
<evidence type="ECO:0000256" key="1">
    <source>
        <dbReference type="ARBA" id="ARBA00001602"/>
    </source>
</evidence>
<dbReference type="AlphaFoldDB" id="A0A1F6BCC1"/>
<comment type="function">
    <text evidence="7">Provides the (R)-glutamate required for cell wall biosynthesis.</text>
</comment>
<dbReference type="Gene3D" id="3.40.50.1860">
    <property type="match status" value="2"/>
</dbReference>
<dbReference type="Pfam" id="PF01177">
    <property type="entry name" value="Asp_Glu_race"/>
    <property type="match status" value="1"/>
</dbReference>
<dbReference type="GO" id="GO:0008360">
    <property type="term" value="P:regulation of cell shape"/>
    <property type="evidence" value="ECO:0007669"/>
    <property type="project" value="UniProtKB-KW"/>
</dbReference>
<dbReference type="GO" id="GO:0009252">
    <property type="term" value="P:peptidoglycan biosynthetic process"/>
    <property type="evidence" value="ECO:0007669"/>
    <property type="project" value="UniProtKB-UniRule"/>
</dbReference>
<dbReference type="STRING" id="1798401.A2363_04970"/>
<dbReference type="EMBL" id="MFKE01000028">
    <property type="protein sequence ID" value="OGG34518.1"/>
    <property type="molecule type" value="Genomic_DNA"/>
</dbReference>
<keyword evidence="3 7" id="KW-0133">Cell shape</keyword>
<dbReference type="PANTHER" id="PTHR21198:SF2">
    <property type="entry name" value="GLUTAMATE RACEMASE"/>
    <property type="match status" value="1"/>
</dbReference>
<dbReference type="PROSITE" id="PS00924">
    <property type="entry name" value="ASP_GLU_RACEMASE_2"/>
    <property type="match status" value="1"/>
</dbReference>
<dbReference type="PANTHER" id="PTHR21198">
    <property type="entry name" value="GLUTAMATE RACEMASE"/>
    <property type="match status" value="1"/>
</dbReference>
<comment type="catalytic activity">
    <reaction evidence="1 7">
        <text>L-glutamate = D-glutamate</text>
        <dbReference type="Rhea" id="RHEA:12813"/>
        <dbReference type="ChEBI" id="CHEBI:29985"/>
        <dbReference type="ChEBI" id="CHEBI:29986"/>
        <dbReference type="EC" id="5.1.1.3"/>
    </reaction>
</comment>
<dbReference type="GO" id="GO:0008881">
    <property type="term" value="F:glutamate racemase activity"/>
    <property type="evidence" value="ECO:0007669"/>
    <property type="project" value="UniProtKB-UniRule"/>
</dbReference>
<organism evidence="8 9">
    <name type="scientific">Candidatus Gottesmanbacteria bacterium RIFOXYB1_FULL_47_11</name>
    <dbReference type="NCBI Taxonomy" id="1798401"/>
    <lineage>
        <taxon>Bacteria</taxon>
        <taxon>Candidatus Gottesmaniibacteriota</taxon>
    </lineage>
</organism>
<feature type="active site" description="Proton donor/acceptor" evidence="7">
    <location>
        <position position="183"/>
    </location>
</feature>
<dbReference type="Proteomes" id="UP000176186">
    <property type="component" value="Unassembled WGS sequence"/>
</dbReference>
<dbReference type="UniPathway" id="UPA00219"/>
<dbReference type="SUPFAM" id="SSF53681">
    <property type="entry name" value="Aspartate/glutamate racemase"/>
    <property type="match status" value="2"/>
</dbReference>
<dbReference type="HAMAP" id="MF_00258">
    <property type="entry name" value="Glu_racemase"/>
    <property type="match status" value="1"/>
</dbReference>
<evidence type="ECO:0000313" key="8">
    <source>
        <dbReference type="EMBL" id="OGG34518.1"/>
    </source>
</evidence>
<evidence type="ECO:0000256" key="4">
    <source>
        <dbReference type="ARBA" id="ARBA00022984"/>
    </source>
</evidence>